<name>A0A345Z465_9MOLU</name>
<evidence type="ECO:0000256" key="2">
    <source>
        <dbReference type="ARBA" id="ARBA00022491"/>
    </source>
</evidence>
<keyword evidence="6" id="KW-0804">Transcription</keyword>
<feature type="binding site" evidence="7">
    <location>
        <position position="97"/>
    </location>
    <ligand>
        <name>Zn(2+)</name>
        <dbReference type="ChEBI" id="CHEBI:29105"/>
    </ligand>
</feature>
<feature type="binding site" evidence="7">
    <location>
        <position position="141"/>
    </location>
    <ligand>
        <name>Zn(2+)</name>
        <dbReference type="ChEBI" id="CHEBI:29105"/>
    </ligand>
</feature>
<keyword evidence="7" id="KW-0479">Metal-binding</keyword>
<dbReference type="InterPro" id="IPR036388">
    <property type="entry name" value="WH-like_DNA-bd_sf"/>
</dbReference>
<feature type="binding site" evidence="7">
    <location>
        <position position="94"/>
    </location>
    <ligand>
        <name>Zn(2+)</name>
        <dbReference type="ChEBI" id="CHEBI:29105"/>
    </ligand>
</feature>
<dbReference type="OrthoDB" id="399038at2"/>
<dbReference type="SUPFAM" id="SSF46785">
    <property type="entry name" value="Winged helix' DNA-binding domain"/>
    <property type="match status" value="1"/>
</dbReference>
<protein>
    <submittedName>
        <fullName evidence="8">Fur family transcriptional regulator</fullName>
    </submittedName>
</protein>
<dbReference type="Pfam" id="PF01475">
    <property type="entry name" value="FUR"/>
    <property type="match status" value="1"/>
</dbReference>
<dbReference type="RefSeq" id="WP_115558295.1">
    <property type="nucleotide sequence ID" value="NZ_CP031376.1"/>
</dbReference>
<dbReference type="AlphaFoldDB" id="A0A345Z465"/>
<dbReference type="GO" id="GO:0008270">
    <property type="term" value="F:zinc ion binding"/>
    <property type="evidence" value="ECO:0007669"/>
    <property type="project" value="TreeGrafter"/>
</dbReference>
<dbReference type="PANTHER" id="PTHR33202">
    <property type="entry name" value="ZINC UPTAKE REGULATION PROTEIN"/>
    <property type="match status" value="1"/>
</dbReference>
<evidence type="ECO:0000256" key="5">
    <source>
        <dbReference type="ARBA" id="ARBA00023125"/>
    </source>
</evidence>
<dbReference type="GO" id="GO:0045892">
    <property type="term" value="P:negative regulation of DNA-templated transcription"/>
    <property type="evidence" value="ECO:0007669"/>
    <property type="project" value="TreeGrafter"/>
</dbReference>
<feature type="binding site" evidence="7">
    <location>
        <position position="138"/>
    </location>
    <ligand>
        <name>Zn(2+)</name>
        <dbReference type="ChEBI" id="CHEBI:29105"/>
    </ligand>
</feature>
<dbReference type="PANTHER" id="PTHR33202:SF7">
    <property type="entry name" value="FERRIC UPTAKE REGULATION PROTEIN"/>
    <property type="match status" value="1"/>
</dbReference>
<organism evidence="8 9">
    <name type="scientific">Spiroplasma alleghenense</name>
    <dbReference type="NCBI Taxonomy" id="216931"/>
    <lineage>
        <taxon>Bacteria</taxon>
        <taxon>Bacillati</taxon>
        <taxon>Mycoplasmatota</taxon>
        <taxon>Mollicutes</taxon>
        <taxon>Entomoplasmatales</taxon>
        <taxon>Spiroplasmataceae</taxon>
        <taxon>Spiroplasma</taxon>
    </lineage>
</organism>
<evidence type="ECO:0000313" key="8">
    <source>
        <dbReference type="EMBL" id="AXK51394.1"/>
    </source>
</evidence>
<evidence type="ECO:0000256" key="4">
    <source>
        <dbReference type="ARBA" id="ARBA00023015"/>
    </source>
</evidence>
<evidence type="ECO:0000256" key="7">
    <source>
        <dbReference type="PIRSR" id="PIRSR602481-1"/>
    </source>
</evidence>
<dbReference type="GO" id="GO:0003700">
    <property type="term" value="F:DNA-binding transcription factor activity"/>
    <property type="evidence" value="ECO:0007669"/>
    <property type="project" value="InterPro"/>
</dbReference>
<dbReference type="GO" id="GO:1900376">
    <property type="term" value="P:regulation of secondary metabolite biosynthetic process"/>
    <property type="evidence" value="ECO:0007669"/>
    <property type="project" value="TreeGrafter"/>
</dbReference>
<accession>A0A345Z465</accession>
<evidence type="ECO:0000313" key="9">
    <source>
        <dbReference type="Proteomes" id="UP000254792"/>
    </source>
</evidence>
<proteinExistence type="inferred from homology"/>
<evidence type="ECO:0000256" key="6">
    <source>
        <dbReference type="ARBA" id="ARBA00023163"/>
    </source>
</evidence>
<dbReference type="InterPro" id="IPR036390">
    <property type="entry name" value="WH_DNA-bd_sf"/>
</dbReference>
<dbReference type="EMBL" id="CP031376">
    <property type="protein sequence ID" value="AXK51394.1"/>
    <property type="molecule type" value="Genomic_DNA"/>
</dbReference>
<keyword evidence="5" id="KW-0238">DNA-binding</keyword>
<dbReference type="KEGG" id="salx:SALLE_v1c07240"/>
<dbReference type="GO" id="GO:0000976">
    <property type="term" value="F:transcription cis-regulatory region binding"/>
    <property type="evidence" value="ECO:0007669"/>
    <property type="project" value="TreeGrafter"/>
</dbReference>
<keyword evidence="2" id="KW-0678">Repressor</keyword>
<evidence type="ECO:0000256" key="1">
    <source>
        <dbReference type="ARBA" id="ARBA00007957"/>
    </source>
</evidence>
<keyword evidence="4" id="KW-0805">Transcription regulation</keyword>
<dbReference type="InterPro" id="IPR002481">
    <property type="entry name" value="FUR"/>
</dbReference>
<reference evidence="8 9" key="1">
    <citation type="submission" date="2018-07" db="EMBL/GenBank/DDBJ databases">
        <title>Complete genome sequence of Spiroplasma alleghenense PLHS-1 (ATCC 51752).</title>
        <authorList>
            <person name="Chou L."/>
            <person name="Lee T.-Y."/>
            <person name="Tsai Y.-M."/>
            <person name="Kuo C.-H."/>
        </authorList>
    </citation>
    <scope>NUCLEOTIDE SEQUENCE [LARGE SCALE GENOMIC DNA]</scope>
    <source>
        <strain evidence="8 9">PLHS-1</strain>
    </source>
</reference>
<dbReference type="Gene3D" id="3.30.1490.190">
    <property type="match status" value="1"/>
</dbReference>
<comment type="similarity">
    <text evidence="1">Belongs to the Fur family.</text>
</comment>
<dbReference type="InterPro" id="IPR043135">
    <property type="entry name" value="Fur_C"/>
</dbReference>
<keyword evidence="9" id="KW-1185">Reference proteome</keyword>
<keyword evidence="3 7" id="KW-0862">Zinc</keyword>
<sequence length="161" mass="18353">MTLTYEKMVQSLKRKGVRLTGARLSIIKVITRKQHVSASAIIKEVEKEFGSVNVMSVYNTLDMLLNEHLIFANTFNGKHIIYEVLGDSSIHLKCDLCAKVLHVEESEEQNSVLEEIKKICKENNLTSNHLKIEAHGICDTCRIEGKQQVDMTHENKIVEKF</sequence>
<dbReference type="Gene3D" id="1.10.10.10">
    <property type="entry name" value="Winged helix-like DNA-binding domain superfamily/Winged helix DNA-binding domain"/>
    <property type="match status" value="1"/>
</dbReference>
<evidence type="ECO:0000256" key="3">
    <source>
        <dbReference type="ARBA" id="ARBA00022833"/>
    </source>
</evidence>
<dbReference type="Proteomes" id="UP000254792">
    <property type="component" value="Chromosome"/>
</dbReference>
<gene>
    <name evidence="8" type="primary">fur</name>
    <name evidence="8" type="ORF">SALLE_v1c07240</name>
</gene>
<comment type="cofactor">
    <cofactor evidence="7">
        <name>Zn(2+)</name>
        <dbReference type="ChEBI" id="CHEBI:29105"/>
    </cofactor>
    <text evidence="7">Binds 1 zinc ion per subunit.</text>
</comment>